<dbReference type="PRINTS" id="PR02050">
    <property type="entry name" value="B14GALTRFASE"/>
</dbReference>
<evidence type="ECO:0000256" key="9">
    <source>
        <dbReference type="ARBA" id="ARBA00023136"/>
    </source>
</evidence>
<accession>A0AAN8QBZ3</accession>
<dbReference type="Proteomes" id="UP001347796">
    <property type="component" value="Unassembled WGS sequence"/>
</dbReference>
<keyword evidence="10 11" id="KW-0325">Glycoprotein</keyword>
<dbReference type="GO" id="GO:0006688">
    <property type="term" value="P:glycosphingolipid biosynthetic process"/>
    <property type="evidence" value="ECO:0007669"/>
    <property type="project" value="TreeGrafter"/>
</dbReference>
<keyword evidence="8 11" id="KW-1133">Transmembrane helix</keyword>
<dbReference type="PANTHER" id="PTHR19300:SF57">
    <property type="entry name" value="BETA-1,4-N-ACETYLGALACTOSAMINYLTRANSFERASE"/>
    <property type="match status" value="1"/>
</dbReference>
<comment type="function">
    <text evidence="11">Catalyses the transfer of galactose onto proteins or lipids.</text>
</comment>
<keyword evidence="15" id="KW-1185">Reference proteome</keyword>
<evidence type="ECO:0000256" key="4">
    <source>
        <dbReference type="ARBA" id="ARBA00022676"/>
    </source>
</evidence>
<evidence type="ECO:0000313" key="15">
    <source>
        <dbReference type="Proteomes" id="UP001347796"/>
    </source>
</evidence>
<evidence type="ECO:0000256" key="1">
    <source>
        <dbReference type="ARBA" id="ARBA00004606"/>
    </source>
</evidence>
<evidence type="ECO:0000256" key="6">
    <source>
        <dbReference type="ARBA" id="ARBA00022692"/>
    </source>
</evidence>
<comment type="pathway">
    <text evidence="2 11">Protein modification; protein glycosylation.</text>
</comment>
<reference evidence="14 15" key="1">
    <citation type="submission" date="2024-01" db="EMBL/GenBank/DDBJ databases">
        <title>The genome of the rayed Mediterranean limpet Patella caerulea (Linnaeus, 1758).</title>
        <authorList>
            <person name="Anh-Thu Weber A."/>
            <person name="Halstead-Nussloch G."/>
        </authorList>
    </citation>
    <scope>NUCLEOTIDE SEQUENCE [LARGE SCALE GENOMIC DNA]</scope>
    <source>
        <strain evidence="14">AATW-2023a</strain>
        <tissue evidence="14">Whole specimen</tissue>
    </source>
</reference>
<evidence type="ECO:0000256" key="11">
    <source>
        <dbReference type="RuleBase" id="RU368121"/>
    </source>
</evidence>
<dbReference type="Pfam" id="PF13733">
    <property type="entry name" value="Glyco_transf_7N"/>
    <property type="match status" value="1"/>
</dbReference>
<sequence>MTTKCNTVKILKILLVTCLTLVTLQYVINLVAYSYVSRFFGMELMFQRNISIVQYLPIFGKQSKSSSSFNKSVTVIPPVISTVKNLFPSNTSQINTSNINQSSTPAFISPNISLLTSKEPIRNESLPLCPLVPPKLVGPLATFTNAISFEEILKNNPDLQPGGRYKPKDCVARHKVAIIIPYRDRITHLQILLQNLHPILARQLIDYGIYVVDMTLPTSFNRAMLMNIGFAEALKIYDYQCFIFHDVDLIPENDRNLYTCPESPRHMSVAVDKFKYRLPYASIFGGVSALTKEQFLKINGYSNLYFGWGGEDDDMNGRIHRKGYKVIRYSVDVARYKMIKHTREKSNPVNPKRYKLINTGKNRQDKDGINSLKYKVEKIEFLPTYTYILTTINQTEVEAG</sequence>
<evidence type="ECO:0000259" key="12">
    <source>
        <dbReference type="Pfam" id="PF02709"/>
    </source>
</evidence>
<name>A0AAN8QBZ3_PATCE</name>
<dbReference type="AlphaFoldDB" id="A0AAN8QBZ3"/>
<dbReference type="InterPro" id="IPR027791">
    <property type="entry name" value="Galactosyl_T_C"/>
</dbReference>
<evidence type="ECO:0000259" key="13">
    <source>
        <dbReference type="Pfam" id="PF13733"/>
    </source>
</evidence>
<dbReference type="InterPro" id="IPR029044">
    <property type="entry name" value="Nucleotide-diphossugar_trans"/>
</dbReference>
<dbReference type="InterPro" id="IPR003859">
    <property type="entry name" value="Galactosyl_T"/>
</dbReference>
<dbReference type="SUPFAM" id="SSF53448">
    <property type="entry name" value="Nucleotide-diphospho-sugar transferases"/>
    <property type="match status" value="1"/>
</dbReference>
<keyword evidence="9 11" id="KW-0472">Membrane</keyword>
<dbReference type="CDD" id="cd00899">
    <property type="entry name" value="b4GalT"/>
    <property type="match status" value="1"/>
</dbReference>
<comment type="subcellular location">
    <subcellularLocation>
        <location evidence="1">Membrane</location>
        <topology evidence="1">Single-pass type II membrane protein</topology>
    </subcellularLocation>
</comment>
<keyword evidence="6 11" id="KW-0812">Transmembrane</keyword>
<evidence type="ECO:0000256" key="2">
    <source>
        <dbReference type="ARBA" id="ARBA00004922"/>
    </source>
</evidence>
<dbReference type="InterPro" id="IPR027995">
    <property type="entry name" value="Galactosyl_T_N"/>
</dbReference>
<dbReference type="Gene3D" id="3.90.550.10">
    <property type="entry name" value="Spore Coat Polysaccharide Biosynthesis Protein SpsA, Chain A"/>
    <property type="match status" value="1"/>
</dbReference>
<evidence type="ECO:0000256" key="8">
    <source>
        <dbReference type="ARBA" id="ARBA00022989"/>
    </source>
</evidence>
<dbReference type="GO" id="GO:0016020">
    <property type="term" value="C:membrane"/>
    <property type="evidence" value="ECO:0007669"/>
    <property type="project" value="UniProtKB-SubCell"/>
</dbReference>
<keyword evidence="4 11" id="KW-0328">Glycosyltransferase</keyword>
<proteinExistence type="inferred from homology"/>
<evidence type="ECO:0000256" key="7">
    <source>
        <dbReference type="ARBA" id="ARBA00022968"/>
    </source>
</evidence>
<feature type="transmembrane region" description="Helical" evidence="11">
    <location>
        <begin position="12"/>
        <end position="36"/>
    </location>
</feature>
<dbReference type="GO" id="GO:0005975">
    <property type="term" value="P:carbohydrate metabolic process"/>
    <property type="evidence" value="ECO:0007669"/>
    <property type="project" value="InterPro"/>
</dbReference>
<keyword evidence="7 11" id="KW-0735">Signal-anchor</keyword>
<dbReference type="GO" id="GO:0008378">
    <property type="term" value="F:galactosyltransferase activity"/>
    <property type="evidence" value="ECO:0007669"/>
    <property type="project" value="TreeGrafter"/>
</dbReference>
<comment type="caution">
    <text evidence="14">The sequence shown here is derived from an EMBL/GenBank/DDBJ whole genome shotgun (WGS) entry which is preliminary data.</text>
</comment>
<dbReference type="GO" id="GO:0033842">
    <property type="term" value="F:N-acetyl-beta-glucosaminyl-derivative 4-beta-N-acetylgalactosaminyltransferase activity"/>
    <property type="evidence" value="ECO:0007669"/>
    <property type="project" value="TreeGrafter"/>
</dbReference>
<evidence type="ECO:0000313" key="14">
    <source>
        <dbReference type="EMBL" id="KAK6187725.1"/>
    </source>
</evidence>
<dbReference type="EMBL" id="JAZGQO010000004">
    <property type="protein sequence ID" value="KAK6187725.1"/>
    <property type="molecule type" value="Genomic_DNA"/>
</dbReference>
<feature type="domain" description="Galactosyltransferase C-terminal" evidence="12">
    <location>
        <begin position="265"/>
        <end position="342"/>
    </location>
</feature>
<dbReference type="Pfam" id="PF02709">
    <property type="entry name" value="Glyco_transf_7C"/>
    <property type="match status" value="1"/>
</dbReference>
<gene>
    <name evidence="14" type="ORF">SNE40_005685</name>
</gene>
<dbReference type="GO" id="GO:0005794">
    <property type="term" value="C:Golgi apparatus"/>
    <property type="evidence" value="ECO:0007669"/>
    <property type="project" value="TreeGrafter"/>
</dbReference>
<evidence type="ECO:0000256" key="10">
    <source>
        <dbReference type="ARBA" id="ARBA00023180"/>
    </source>
</evidence>
<evidence type="ECO:0000256" key="3">
    <source>
        <dbReference type="ARBA" id="ARBA00005735"/>
    </source>
</evidence>
<dbReference type="EC" id="2.4.1.-" evidence="11"/>
<comment type="similarity">
    <text evidence="3 11">Belongs to the glycosyltransferase 7 family.</text>
</comment>
<organism evidence="14 15">
    <name type="scientific">Patella caerulea</name>
    <name type="common">Rayed Mediterranean limpet</name>
    <dbReference type="NCBI Taxonomy" id="87958"/>
    <lineage>
        <taxon>Eukaryota</taxon>
        <taxon>Metazoa</taxon>
        <taxon>Spiralia</taxon>
        <taxon>Lophotrochozoa</taxon>
        <taxon>Mollusca</taxon>
        <taxon>Gastropoda</taxon>
        <taxon>Patellogastropoda</taxon>
        <taxon>Patelloidea</taxon>
        <taxon>Patellidae</taxon>
        <taxon>Patella</taxon>
    </lineage>
</organism>
<protein>
    <recommendedName>
        <fullName evidence="11">Beta-1,4-galactosyltransferase</fullName>
        <ecNumber evidence="11">2.4.1.-</ecNumber>
    </recommendedName>
</protein>
<keyword evidence="5 11" id="KW-0808">Transferase</keyword>
<dbReference type="PANTHER" id="PTHR19300">
    <property type="entry name" value="BETA-1,4-GALACTOSYLTRANSFERASE"/>
    <property type="match status" value="1"/>
</dbReference>
<feature type="domain" description="Galactosyltransferase N-terminal" evidence="13">
    <location>
        <begin position="129"/>
        <end position="261"/>
    </location>
</feature>
<evidence type="ECO:0000256" key="5">
    <source>
        <dbReference type="ARBA" id="ARBA00022679"/>
    </source>
</evidence>